<protein>
    <submittedName>
        <fullName evidence="2">Uncharacterized protein</fullName>
    </submittedName>
</protein>
<dbReference type="AlphaFoldDB" id="A0A0N0BJ96"/>
<evidence type="ECO:0000256" key="1">
    <source>
        <dbReference type="SAM" id="MobiDB-lite"/>
    </source>
</evidence>
<keyword evidence="3" id="KW-1185">Reference proteome</keyword>
<proteinExistence type="predicted"/>
<evidence type="ECO:0000313" key="2">
    <source>
        <dbReference type="EMBL" id="KOX78614.1"/>
    </source>
</evidence>
<reference evidence="2 3" key="1">
    <citation type="submission" date="2015-07" db="EMBL/GenBank/DDBJ databases">
        <title>The genome of Melipona quadrifasciata.</title>
        <authorList>
            <person name="Pan H."/>
            <person name="Kapheim K."/>
        </authorList>
    </citation>
    <scope>NUCLEOTIDE SEQUENCE [LARGE SCALE GENOMIC DNA]</scope>
    <source>
        <strain evidence="2">0111107301</strain>
        <tissue evidence="2">Whole body</tissue>
    </source>
</reference>
<dbReference type="EMBL" id="KQ435720">
    <property type="protein sequence ID" value="KOX78614.1"/>
    <property type="molecule type" value="Genomic_DNA"/>
</dbReference>
<evidence type="ECO:0000313" key="3">
    <source>
        <dbReference type="Proteomes" id="UP000053105"/>
    </source>
</evidence>
<gene>
    <name evidence="2" type="ORF">WN51_07475</name>
</gene>
<sequence length="404" mass="46169">MLTQADVLYKGNAVLINTASRDFRLPPQELLINRATVYDSLKKAQLTLQPCPMRLSNIFLTCDKEKSLREDSDLLSSNKERKHRKNIPKSRCLTYHTPEHENLKGKQNARGMKSERGISVDNWRTKQSRFQNIGNFCQSDAIAEELTTIQRSWRQFGTIKVRGRIGIKDKASQRLLSHLRISIIYVLRYKVRPTPCLSDAHTENSILTSSHYRVKKSVRVTCSHETSTNTATRAPSSWWSVAARQNIHRLLPPTGKRANRRAGGRTVDEDSDSERYKRLHPRVSMSVGRRSVIPNGIHGSGGGLFMGLLWLPLPAVTSCPGNHQIPELIEPLMKRLDAVFAFVGLRQVAARLLENHDGNKLRFYDHLNRIVKVRAFKLIVWLNKLENCWIDIAPMLLTIERQKT</sequence>
<organism evidence="2 3">
    <name type="scientific">Melipona quadrifasciata</name>
    <dbReference type="NCBI Taxonomy" id="166423"/>
    <lineage>
        <taxon>Eukaryota</taxon>
        <taxon>Metazoa</taxon>
        <taxon>Ecdysozoa</taxon>
        <taxon>Arthropoda</taxon>
        <taxon>Hexapoda</taxon>
        <taxon>Insecta</taxon>
        <taxon>Pterygota</taxon>
        <taxon>Neoptera</taxon>
        <taxon>Endopterygota</taxon>
        <taxon>Hymenoptera</taxon>
        <taxon>Apocrita</taxon>
        <taxon>Aculeata</taxon>
        <taxon>Apoidea</taxon>
        <taxon>Anthophila</taxon>
        <taxon>Apidae</taxon>
        <taxon>Melipona</taxon>
    </lineage>
</organism>
<accession>A0A0N0BJ96</accession>
<dbReference type="Proteomes" id="UP000053105">
    <property type="component" value="Unassembled WGS sequence"/>
</dbReference>
<name>A0A0N0BJ96_9HYME</name>
<feature type="region of interest" description="Disordered" evidence="1">
    <location>
        <begin position="253"/>
        <end position="275"/>
    </location>
</feature>